<sequence>MISPKAANFIIRYFDAIDKAVSKRLVRKRPWFETALTSLLCDLLDGETQDEQNLEYSLEELNKDLNEIDGLLNISFAIDTHEYNQNVERYITQSDIGFILNFEDYLLPEESWSAAYLLQAKRLFPDQSEHPITYNENCRFDIDTKQRNRIEILNKILGVNCIKYLLYCPRPSMLDNITEKKLSYLRNQTIKNRNNFFDNIFWIFWLKFYQEAELLENSLSAGIFVNEIENLPYNLGTVHKSIFKSCLPFSWFIVQHLFGEIFDEFKDFKYSSSSLYENLLGDTQWEGIKWVHGIVSGNSEAIDKLIEKLPYIPEEKNFYFLPRHTINIKITVGNDIDPNFRYIRQ</sequence>
<evidence type="ECO:0008006" key="3">
    <source>
        <dbReference type="Google" id="ProtNLM"/>
    </source>
</evidence>
<dbReference type="RefSeq" id="WP_220608075.1">
    <property type="nucleotide sequence ID" value="NZ_CP080598.1"/>
</dbReference>
<gene>
    <name evidence="1" type="ORF">K2F26_12450</name>
</gene>
<proteinExistence type="predicted"/>
<evidence type="ECO:0000313" key="2">
    <source>
        <dbReference type="Proteomes" id="UP000826540"/>
    </source>
</evidence>
<accession>A0ABX8WTS0</accession>
<evidence type="ECO:0000313" key="1">
    <source>
        <dbReference type="EMBL" id="QYX29801.1"/>
    </source>
</evidence>
<name>A0ABX8WTS0_9CYAN</name>
<reference evidence="1 2" key="1">
    <citation type="journal article" date="2022" name="J. Am. Chem. Soc.">
        <title>Biosynthesis of Guanitoxin Enables Global Environmental Detection in Freshwater Cyanobacteria.</title>
        <authorList>
            <person name="Lima S.T."/>
            <person name="Fallon T.R."/>
            <person name="Cordoza J.L."/>
            <person name="Chekan J.R."/>
            <person name="Delbaje E."/>
            <person name="Hopiavuori A.R."/>
            <person name="Alvarenga D.O."/>
            <person name="Wood S.M."/>
            <person name="Luhavaya H."/>
            <person name="Baumgartner J.T."/>
            <person name="Dorr F.A."/>
            <person name="Etchegaray A."/>
            <person name="Pinto E."/>
            <person name="McKinnie S.M.K."/>
            <person name="Fiore M.F."/>
            <person name="Moore B.S."/>
        </authorList>
    </citation>
    <scope>NUCLEOTIDE SEQUENCE [LARGE SCALE GENOMIC DNA]</scope>
    <source>
        <strain evidence="1 2">ITEP-024</strain>
    </source>
</reference>
<organism evidence="1 2">
    <name type="scientific">Sphaerospermopsis torques-reginae ITEP-024</name>
    <dbReference type="NCBI Taxonomy" id="984208"/>
    <lineage>
        <taxon>Bacteria</taxon>
        <taxon>Bacillati</taxon>
        <taxon>Cyanobacteriota</taxon>
        <taxon>Cyanophyceae</taxon>
        <taxon>Nostocales</taxon>
        <taxon>Aphanizomenonaceae</taxon>
        <taxon>Sphaerospermopsis</taxon>
        <taxon>Sphaerospermopsis torques-reginae</taxon>
    </lineage>
</organism>
<dbReference type="Proteomes" id="UP000826540">
    <property type="component" value="Chromosome"/>
</dbReference>
<protein>
    <recommendedName>
        <fullName evidence="3">DUF4435 domain-containing protein</fullName>
    </recommendedName>
</protein>
<dbReference type="EMBL" id="CP080598">
    <property type="protein sequence ID" value="QYX29801.1"/>
    <property type="molecule type" value="Genomic_DNA"/>
</dbReference>
<keyword evidence="2" id="KW-1185">Reference proteome</keyword>